<dbReference type="Gene3D" id="1.10.630.10">
    <property type="entry name" value="Cytochrome P450"/>
    <property type="match status" value="1"/>
</dbReference>
<organism evidence="3 4">
    <name type="scientific">Streptomyces pyxinae</name>
    <dbReference type="NCBI Taxonomy" id="2970734"/>
    <lineage>
        <taxon>Bacteria</taxon>
        <taxon>Bacillati</taxon>
        <taxon>Actinomycetota</taxon>
        <taxon>Actinomycetes</taxon>
        <taxon>Kitasatosporales</taxon>
        <taxon>Streptomycetaceae</taxon>
        <taxon>Streptomyces</taxon>
    </lineage>
</organism>
<evidence type="ECO:0000256" key="2">
    <source>
        <dbReference type="RuleBase" id="RU000461"/>
    </source>
</evidence>
<accession>A0ABT2CGP8</accession>
<comment type="caution">
    <text evidence="3">The sequence shown here is derived from an EMBL/GenBank/DDBJ whole genome shotgun (WGS) entry which is preliminary data.</text>
</comment>
<evidence type="ECO:0000313" key="4">
    <source>
        <dbReference type="Proteomes" id="UP001431313"/>
    </source>
</evidence>
<dbReference type="Proteomes" id="UP001431313">
    <property type="component" value="Unassembled WGS sequence"/>
</dbReference>
<keyword evidence="2" id="KW-0479">Metal-binding</keyword>
<dbReference type="InterPro" id="IPR002397">
    <property type="entry name" value="Cyt_P450_B"/>
</dbReference>
<evidence type="ECO:0000313" key="3">
    <source>
        <dbReference type="EMBL" id="MCS0635779.1"/>
    </source>
</evidence>
<dbReference type="InterPro" id="IPR036396">
    <property type="entry name" value="Cyt_P450_sf"/>
</dbReference>
<keyword evidence="4" id="KW-1185">Reference proteome</keyword>
<protein>
    <submittedName>
        <fullName evidence="3">Cytochrome P450</fullName>
    </submittedName>
</protein>
<keyword evidence="2" id="KW-0503">Monooxygenase</keyword>
<dbReference type="RefSeq" id="WP_258786665.1">
    <property type="nucleotide sequence ID" value="NZ_JANUGQ010000005.1"/>
</dbReference>
<keyword evidence="2" id="KW-0408">Iron</keyword>
<keyword evidence="2" id="KW-0560">Oxidoreductase</keyword>
<sequence length="412" mass="44892">MITTGAHGHPVLTGTAEEIRDQIDRLRRQSPVVKAEAGGVLGWLILSHDLIKELAVDPRVSRDLRNHGPEELRTSTNPMVALARINDVSNLYGEEHRAERARLSGPFTHRRVQAMESAVRREADRLTGELAATAPGEVADLRQKIARPLPAAVICDLLGVPDHLRGPLLEAIDAMVDLTERPPAQVAEDIARLRVRMDELRAYKLANPADDLSTAVVRPPDGRPPLPEDAQRDTLFGVIGAGYETTVNLITAAFFHLLRDRAAVRDLLAGRVDYEDVVEETLRLQGPLSQLPFRYAREDIRLDTGAVIRKGEVISFMYAVAGRDPAVHAEGPNEFQPSRPVKSHVAFGHGVHHCPGSSLGRLEAVTVLRAVMTALPDMTLADPESEPPLIPSMVINGFTSLPVVPHPLSSGA</sequence>
<dbReference type="Pfam" id="PF00067">
    <property type="entry name" value="p450"/>
    <property type="match status" value="1"/>
</dbReference>
<dbReference type="EMBL" id="JANUGQ010000005">
    <property type="protein sequence ID" value="MCS0635779.1"/>
    <property type="molecule type" value="Genomic_DNA"/>
</dbReference>
<reference evidence="3" key="1">
    <citation type="submission" date="2022-08" db="EMBL/GenBank/DDBJ databases">
        <authorList>
            <person name="Somphong A."/>
            <person name="Phongsopitanun W."/>
        </authorList>
    </citation>
    <scope>NUCLEOTIDE SEQUENCE</scope>
    <source>
        <strain evidence="3">LP05-1</strain>
    </source>
</reference>
<dbReference type="InterPro" id="IPR001128">
    <property type="entry name" value="Cyt_P450"/>
</dbReference>
<dbReference type="SUPFAM" id="SSF48264">
    <property type="entry name" value="Cytochrome P450"/>
    <property type="match status" value="1"/>
</dbReference>
<dbReference type="PRINTS" id="PR00359">
    <property type="entry name" value="BP450"/>
</dbReference>
<gene>
    <name evidence="3" type="ORF">NX801_08895</name>
</gene>
<keyword evidence="2" id="KW-0349">Heme</keyword>
<proteinExistence type="inferred from homology"/>
<name>A0ABT2CGP8_9ACTN</name>
<evidence type="ECO:0000256" key="1">
    <source>
        <dbReference type="ARBA" id="ARBA00010617"/>
    </source>
</evidence>
<dbReference type="PROSITE" id="PS00086">
    <property type="entry name" value="CYTOCHROME_P450"/>
    <property type="match status" value="1"/>
</dbReference>
<comment type="similarity">
    <text evidence="1 2">Belongs to the cytochrome P450 family.</text>
</comment>
<dbReference type="InterPro" id="IPR017972">
    <property type="entry name" value="Cyt_P450_CS"/>
</dbReference>
<dbReference type="PANTHER" id="PTHR46696:SF1">
    <property type="entry name" value="CYTOCHROME P450 YJIB-RELATED"/>
    <property type="match status" value="1"/>
</dbReference>
<dbReference type="PANTHER" id="PTHR46696">
    <property type="entry name" value="P450, PUTATIVE (EUROFUNG)-RELATED"/>
    <property type="match status" value="1"/>
</dbReference>
<dbReference type="PRINTS" id="PR00385">
    <property type="entry name" value="P450"/>
</dbReference>